<evidence type="ECO:0000256" key="1">
    <source>
        <dbReference type="SAM" id="MobiDB-lite"/>
    </source>
</evidence>
<protein>
    <submittedName>
        <fullName evidence="2">(Mediterranean fruit fly) hypothetical protein</fullName>
    </submittedName>
</protein>
<evidence type="ECO:0000313" key="3">
    <source>
        <dbReference type="Proteomes" id="UP000606786"/>
    </source>
</evidence>
<dbReference type="AlphaFoldDB" id="A0A811V7E0"/>
<evidence type="ECO:0000313" key="2">
    <source>
        <dbReference type="EMBL" id="CAD7006731.1"/>
    </source>
</evidence>
<dbReference type="EMBL" id="CAJHJT010000041">
    <property type="protein sequence ID" value="CAD7006731.1"/>
    <property type="molecule type" value="Genomic_DNA"/>
</dbReference>
<comment type="caution">
    <text evidence="2">The sequence shown here is derived from an EMBL/GenBank/DDBJ whole genome shotgun (WGS) entry which is preliminary data.</text>
</comment>
<gene>
    <name evidence="2" type="ORF">CCAP1982_LOCUS15030</name>
</gene>
<reference evidence="2" key="1">
    <citation type="submission" date="2020-11" db="EMBL/GenBank/DDBJ databases">
        <authorList>
            <person name="Whitehead M."/>
        </authorList>
    </citation>
    <scope>NUCLEOTIDE SEQUENCE</scope>
    <source>
        <strain evidence="2">EGII</strain>
    </source>
</reference>
<accession>A0A811V7E0</accession>
<organism evidence="2 3">
    <name type="scientific">Ceratitis capitata</name>
    <name type="common">Mediterranean fruit fly</name>
    <name type="synonym">Tephritis capitata</name>
    <dbReference type="NCBI Taxonomy" id="7213"/>
    <lineage>
        <taxon>Eukaryota</taxon>
        <taxon>Metazoa</taxon>
        <taxon>Ecdysozoa</taxon>
        <taxon>Arthropoda</taxon>
        <taxon>Hexapoda</taxon>
        <taxon>Insecta</taxon>
        <taxon>Pterygota</taxon>
        <taxon>Neoptera</taxon>
        <taxon>Endopterygota</taxon>
        <taxon>Diptera</taxon>
        <taxon>Brachycera</taxon>
        <taxon>Muscomorpha</taxon>
        <taxon>Tephritoidea</taxon>
        <taxon>Tephritidae</taxon>
        <taxon>Ceratitis</taxon>
        <taxon>Ceratitis</taxon>
    </lineage>
</organism>
<feature type="compositionally biased region" description="Basic and acidic residues" evidence="1">
    <location>
        <begin position="135"/>
        <end position="144"/>
    </location>
</feature>
<feature type="region of interest" description="Disordered" evidence="1">
    <location>
        <begin position="72"/>
        <end position="144"/>
    </location>
</feature>
<name>A0A811V7E0_CERCA</name>
<keyword evidence="3" id="KW-1185">Reference proteome</keyword>
<sequence length="144" mass="15369">MSSEVQGPNIAEWQAQQQHQEYQGGKSGFGLGHSDSVATIVDGMKWLFSFHEGAIASYNNVFEGLAEHFSGRGGDGEGITLEETDMGYSNKGSHLDDYSNSSSEIAHSADGLHGIHNSGDYHDCSFSPSPSPSVGDDHGYELSV</sequence>
<dbReference type="Proteomes" id="UP000606786">
    <property type="component" value="Unassembled WGS sequence"/>
</dbReference>
<proteinExistence type="predicted"/>